<sequence length="1754" mass="197343">MEEKALSLENSGSITPHVSISSIDGNGQSDVDQNETQCQEHDEPNGGNSLEEDEEEALNDKNIVIFNGPKSDGVVNYGFFDLEDEDELAPSEGSHNLQHEEFDEIGTGEGGVTVTTTTATTFSRRVDRSGTKIEIPDSLNEEDEEQEEREQERENKMKELSSERNEKQTTNNLLQENSAVVVKKKTITYHTESITVNGVTLESRKFIEDNVNVTEKNNPELLSMKSNSEVVESVQGGNEKDPIDEDSMIILENKPTLPLVEAVLDEGLINGVRQFTLESAPEIIKELPGSRQLSQVSNENESSELREPSEEVSLVAKESEPRSSHYHPLLVERVEIVEGDAQVDVDIVQIDKESIVMESQKGQETETEAADTMSVIEEESPSVVDKRPPSLHLEAVFDHEEKEGTREQKVEISAEEVEKKPSSLSMEEVKQIINEDSPEVIERRPVSIHMEQMFSEEDRTEVQEPIKEASEVAVESEPRSIYYHTMLEESVDKVEEEDNFHDSFLEIKGESIDTEPEKDLETNNYSDSREVIAEESPFVVNKRPVSFHMEAVFENEESDKDRQPIAEVSPEVVVKRPVSLHVEHLFGEGENTEVREPIKEESTVAVESKPQLFVYHTMLEEKVEEKDDENSVEAGDVLVDIKFEKGAGNETAEMTKSLDTKDEISEEPPHVVEKRPVSLHMEATFELEENDEVRQTVEEASPEVVEKRPSSLHMEHLFDEYESTEVREPIKEASTVAVESEPRFLCYHAMLEEKVEDQVANEDDEDNSVDIGNELVAIKFENTKGKETAEVIKSIDTGNEISEEPHLVIEKQPVPPSMEAAFKLEENHEVKQTIEEASPEVVEKRPVSLHMEHLFDEGESTDDPEPIEEASTFAVESEPRLFFYHSMLEERVEEKDDDQTVNDGNELIDIKYEKGAGKETAEMTKSKTKDEIIEELPLVVEKRPALVHMEAALVLEENDEVRKTVEEASPDVVEKRPVSLHMEHLFDDGEGNEAPEPIEEASSVAVESEPRLFCYHPMLEEKVEVEIKSNEDKSEDIGDELVTIKREKDQREENQPTTKAYETGGVILEELPLVVQKQPVSLNLEPTFDHGENDKVRQTIEEASPEVVEKRPVSLHMEHLYGEGESNDIREPVEEASTTVVESEPRSLSFHPILEEAEEPVKRKNGDVISPELPGEPKKDEEMDIKDLESIQETHVVAVETAPQSFDYHPMLEVKEEIQEEDKAFDENSLKLACRSEEGEERHAGQSTEIEEAIAEESPLVIEKRPVSPDMEVVFDGRDDEGKKPVEDALQILTKEKATEQKEPVTEAQLVVVERKTASTQPKVLLDHETPGDEFADVAEEDNEATVESLLSNIESIIEKPSSGQSYSKEVELAPTSDKEPVEEEAVFKIEKRGASLNMGSPLDPEIFGEQFQETYPDTQEKQYIVDEVVTVIVQKKPVSHAFYDEQEGDTQETESFSKDEPPSVVVLDIPQVEKRKEGEDSVKETAAPVVRKNEVEFYPDLLVLEGEEEQKQKEFDVAHSKQAVNKNWQDTKPTEFITTTTSVVTSIESTDEQSANDSETIVTKTVYEKKTFEVASSSTNSLPDTVTTEEMLSSTSYTKQFHEGNMDGEVELIRYVLRKRLSAPEILPEKESEGSAPLAASEDRGILESQEQFNVMESPRKVKESSLPNRTQGEDESEMEPYTDIPYEEKLIPDSLGEAQPQVADSVEKEEGADETLPVLMLLTPETAGEEKKSTKAKKGGLSSPQCKCCSVM</sequence>
<keyword evidence="3" id="KW-1185">Reference proteome</keyword>
<feature type="region of interest" description="Disordered" evidence="1">
    <location>
        <begin position="1443"/>
        <end position="1465"/>
    </location>
</feature>
<feature type="region of interest" description="Disordered" evidence="1">
    <location>
        <begin position="358"/>
        <end position="444"/>
    </location>
</feature>
<evidence type="ECO:0000313" key="3">
    <source>
        <dbReference type="Proteomes" id="UP000275408"/>
    </source>
</evidence>
<feature type="compositionally biased region" description="Basic and acidic residues" evidence="1">
    <location>
        <begin position="656"/>
        <end position="671"/>
    </location>
</feature>
<dbReference type="OrthoDB" id="5990439at2759"/>
<evidence type="ECO:0000256" key="1">
    <source>
        <dbReference type="SAM" id="MobiDB-lite"/>
    </source>
</evidence>
<reference evidence="2 3" key="1">
    <citation type="journal article" date="2018" name="Sci. Rep.">
        <title>Comparative analysis of the Pocillopora damicornis genome highlights role of immune system in coral evolution.</title>
        <authorList>
            <person name="Cunning R."/>
            <person name="Bay R.A."/>
            <person name="Gillette P."/>
            <person name="Baker A.C."/>
            <person name="Traylor-Knowles N."/>
        </authorList>
    </citation>
    <scope>NUCLEOTIDE SEQUENCE [LARGE SCALE GENOMIC DNA]</scope>
    <source>
        <strain evidence="2">RSMAS</strain>
        <tissue evidence="2">Whole animal</tissue>
    </source>
</reference>
<feature type="region of interest" description="Disordered" evidence="1">
    <location>
        <begin position="1361"/>
        <end position="1385"/>
    </location>
</feature>
<feature type="compositionally biased region" description="Basic and acidic residues" evidence="1">
    <location>
        <begin position="395"/>
        <end position="421"/>
    </location>
</feature>
<feature type="compositionally biased region" description="Polar residues" evidence="1">
    <location>
        <begin position="291"/>
        <end position="300"/>
    </location>
</feature>
<accession>A0A3M6V1Y0</accession>
<feature type="compositionally biased region" description="Basic and acidic residues" evidence="1">
    <location>
        <begin position="150"/>
        <end position="167"/>
    </location>
</feature>
<evidence type="ECO:0000313" key="2">
    <source>
        <dbReference type="EMBL" id="RMX59946.1"/>
    </source>
</evidence>
<feature type="region of interest" description="Disordered" evidence="1">
    <location>
        <begin position="650"/>
        <end position="671"/>
    </location>
</feature>
<feature type="compositionally biased region" description="Acidic residues" evidence="1">
    <location>
        <begin position="139"/>
        <end position="149"/>
    </location>
</feature>
<dbReference type="Proteomes" id="UP000275408">
    <property type="component" value="Unassembled WGS sequence"/>
</dbReference>
<dbReference type="STRING" id="46731.A0A3M6V1Y0"/>
<feature type="compositionally biased region" description="Basic and acidic residues" evidence="1">
    <location>
        <begin position="456"/>
        <end position="470"/>
    </location>
</feature>
<comment type="caution">
    <text evidence="2">The sequence shown here is derived from an EMBL/GenBank/DDBJ whole genome shotgun (WGS) entry which is preliminary data.</text>
</comment>
<feature type="region of interest" description="Disordered" evidence="1">
    <location>
        <begin position="1652"/>
        <end position="1683"/>
    </location>
</feature>
<feature type="region of interest" description="Disordered" evidence="1">
    <location>
        <begin position="1265"/>
        <end position="1285"/>
    </location>
</feature>
<protein>
    <submittedName>
        <fullName evidence="2">Uncharacterized protein</fullName>
    </submittedName>
</protein>
<proteinExistence type="predicted"/>
<feature type="compositionally biased region" description="Basic and acidic residues" evidence="1">
    <location>
        <begin position="1369"/>
        <end position="1385"/>
    </location>
</feature>
<organism evidence="2 3">
    <name type="scientific">Pocillopora damicornis</name>
    <name type="common">Cauliflower coral</name>
    <name type="synonym">Millepora damicornis</name>
    <dbReference type="NCBI Taxonomy" id="46731"/>
    <lineage>
        <taxon>Eukaryota</taxon>
        <taxon>Metazoa</taxon>
        <taxon>Cnidaria</taxon>
        <taxon>Anthozoa</taxon>
        <taxon>Hexacorallia</taxon>
        <taxon>Scleractinia</taxon>
        <taxon>Astrocoeniina</taxon>
        <taxon>Pocilloporidae</taxon>
        <taxon>Pocillopora</taxon>
    </lineage>
</organism>
<dbReference type="EMBL" id="RCHS01000253">
    <property type="protein sequence ID" value="RMX59946.1"/>
    <property type="molecule type" value="Genomic_DNA"/>
</dbReference>
<feature type="region of interest" description="Disordered" evidence="1">
    <location>
        <begin position="1696"/>
        <end position="1746"/>
    </location>
</feature>
<feature type="compositionally biased region" description="Basic and acidic residues" evidence="1">
    <location>
        <begin position="125"/>
        <end position="135"/>
    </location>
</feature>
<feature type="region of interest" description="Disordered" evidence="1">
    <location>
        <begin position="1"/>
        <end position="67"/>
    </location>
</feature>
<gene>
    <name evidence="2" type="ORF">pdam_00001113</name>
</gene>
<feature type="region of interest" description="Disordered" evidence="1">
    <location>
        <begin position="508"/>
        <end position="528"/>
    </location>
</feature>
<feature type="region of interest" description="Disordered" evidence="1">
    <location>
        <begin position="125"/>
        <end position="172"/>
    </location>
</feature>
<feature type="region of interest" description="Disordered" evidence="1">
    <location>
        <begin position="290"/>
        <end position="324"/>
    </location>
</feature>
<feature type="compositionally biased region" description="Polar residues" evidence="1">
    <location>
        <begin position="8"/>
        <end position="37"/>
    </location>
</feature>
<feature type="compositionally biased region" description="Basic and acidic residues" evidence="1">
    <location>
        <begin position="1275"/>
        <end position="1285"/>
    </location>
</feature>
<name>A0A3M6V1Y0_POCDA</name>
<feature type="region of interest" description="Disordered" evidence="1">
    <location>
        <begin position="454"/>
        <end position="473"/>
    </location>
</feature>
<feature type="region of interest" description="Disordered" evidence="1">
    <location>
        <begin position="688"/>
        <end position="710"/>
    </location>
</feature>